<dbReference type="Gene3D" id="3.10.270.10">
    <property type="entry name" value="Urate Oxidase"/>
    <property type="match status" value="1"/>
</dbReference>
<comment type="similarity">
    <text evidence="2">Belongs to the GTP cyclohydrolase IV family.</text>
</comment>
<reference evidence="4" key="1">
    <citation type="journal article" date="2019" name="Int. J. Syst. Evol. Microbiol.">
        <title>The Global Catalogue of Microorganisms (GCM) 10K type strain sequencing project: providing services to taxonomists for standard genome sequencing and annotation.</title>
        <authorList>
            <consortium name="The Broad Institute Genomics Platform"/>
            <consortium name="The Broad Institute Genome Sequencing Center for Infectious Disease"/>
            <person name="Wu L."/>
            <person name="Ma J."/>
        </authorList>
    </citation>
    <scope>NUCLEOTIDE SEQUENCE [LARGE SCALE GENOMIC DNA]</scope>
    <source>
        <strain evidence="4">CGMCC 4.7608</strain>
    </source>
</reference>
<comment type="caution">
    <text evidence="3">The sequence shown here is derived from an EMBL/GenBank/DDBJ whole genome shotgun (WGS) entry which is preliminary data.</text>
</comment>
<dbReference type="GO" id="GO:0003934">
    <property type="term" value="F:GTP cyclohydrolase I activity"/>
    <property type="evidence" value="ECO:0007669"/>
    <property type="project" value="UniProtKB-EC"/>
</dbReference>
<name>A0ABV8ZVV8_9NEIS</name>
<organism evidence="3 4">
    <name type="scientific">Chromobacterium aquaticum</name>
    <dbReference type="NCBI Taxonomy" id="467180"/>
    <lineage>
        <taxon>Bacteria</taxon>
        <taxon>Pseudomonadati</taxon>
        <taxon>Pseudomonadota</taxon>
        <taxon>Betaproteobacteria</taxon>
        <taxon>Neisseriales</taxon>
        <taxon>Chromobacteriaceae</taxon>
        <taxon>Chromobacterium</taxon>
    </lineage>
</organism>
<dbReference type="InterPro" id="IPR003801">
    <property type="entry name" value="GTP_cyclohydrolase_FolE2/MptA"/>
</dbReference>
<accession>A0ABV8ZVV8</accession>
<dbReference type="HAMAP" id="MF_01527_B">
    <property type="entry name" value="GTP_cyclohydrol_B"/>
    <property type="match status" value="1"/>
</dbReference>
<dbReference type="EC" id="3.5.4.16" evidence="2"/>
<dbReference type="InterPro" id="IPR022838">
    <property type="entry name" value="GTP_cyclohydrolase_FolE2"/>
</dbReference>
<dbReference type="Proteomes" id="UP001595999">
    <property type="component" value="Unassembled WGS sequence"/>
</dbReference>
<comment type="function">
    <text evidence="2">Converts GTP to 7,8-dihydroneopterin triphosphate.</text>
</comment>
<dbReference type="NCBIfam" id="NF010200">
    <property type="entry name" value="PRK13674.1-1"/>
    <property type="match status" value="1"/>
</dbReference>
<feature type="site" description="May be catalytically important" evidence="2">
    <location>
        <position position="155"/>
    </location>
</feature>
<dbReference type="PANTHER" id="PTHR36445:SF1">
    <property type="entry name" value="GTP CYCLOHYDROLASE MPTA"/>
    <property type="match status" value="1"/>
</dbReference>
<comment type="catalytic activity">
    <reaction evidence="2">
        <text>GTP + H2O = 7,8-dihydroneopterin 3'-triphosphate + formate + H(+)</text>
        <dbReference type="Rhea" id="RHEA:17473"/>
        <dbReference type="ChEBI" id="CHEBI:15377"/>
        <dbReference type="ChEBI" id="CHEBI:15378"/>
        <dbReference type="ChEBI" id="CHEBI:15740"/>
        <dbReference type="ChEBI" id="CHEBI:37565"/>
        <dbReference type="ChEBI" id="CHEBI:58462"/>
        <dbReference type="EC" id="3.5.4.16"/>
    </reaction>
</comment>
<evidence type="ECO:0000256" key="2">
    <source>
        <dbReference type="HAMAP-Rule" id="MF_01527"/>
    </source>
</evidence>
<evidence type="ECO:0000313" key="3">
    <source>
        <dbReference type="EMBL" id="MFC4489581.1"/>
    </source>
</evidence>
<evidence type="ECO:0000256" key="1">
    <source>
        <dbReference type="ARBA" id="ARBA00022801"/>
    </source>
</evidence>
<dbReference type="Pfam" id="PF02649">
    <property type="entry name" value="GCHY-1"/>
    <property type="match status" value="1"/>
</dbReference>
<dbReference type="RefSeq" id="WP_378124542.1">
    <property type="nucleotide sequence ID" value="NZ_JBHSEK010000004.1"/>
</dbReference>
<gene>
    <name evidence="2 3" type="primary">folE2</name>
    <name evidence="3" type="ORF">ACFO0R_08100</name>
</gene>
<comment type="pathway">
    <text evidence="2">Cofactor biosynthesis; 7,8-dihydroneopterin triphosphate biosynthesis; 7,8-dihydroneopterin triphosphate from GTP: step 1/1.</text>
</comment>
<evidence type="ECO:0000313" key="4">
    <source>
        <dbReference type="Proteomes" id="UP001595999"/>
    </source>
</evidence>
<proteinExistence type="inferred from homology"/>
<dbReference type="PANTHER" id="PTHR36445">
    <property type="entry name" value="GTP CYCLOHYDROLASE MPTA"/>
    <property type="match status" value="1"/>
</dbReference>
<keyword evidence="1 2" id="KW-0378">Hydrolase</keyword>
<keyword evidence="4" id="KW-1185">Reference proteome</keyword>
<protein>
    <recommendedName>
        <fullName evidence="2">GTP cyclohydrolase FolE2</fullName>
        <ecNumber evidence="2">3.5.4.16</ecNumber>
    </recommendedName>
</protein>
<dbReference type="EMBL" id="JBHSEK010000004">
    <property type="protein sequence ID" value="MFC4489581.1"/>
    <property type="molecule type" value="Genomic_DNA"/>
</dbReference>
<sequence>MNAPLPDIARSGAAAALLPLSWVGMDGIALPLRLADAAHGCVSARASVQVNLPRPAIKGIHMSRLYRLLQPHAGAAPLSPDALARLLRAMVDSHADCGSDAARAEFRFELLCQRPALATPGLSGWKAYPAALGAELDGDGCRLWAEVEIAYSSTCPCSAALARRLIADAFLQQPCAATPDAVYDWLLEHATLATPHSQRSQARLRFDIPANAAGWELAARIDLAEQALATPVQTAVKRADEQAFAALNGANLMYVEDAARRLQAALAGHGLSRVDVRHQESLHPHDAVAASQLPEGLA</sequence>